<name>A0ABD0VMM6_DENTH</name>
<sequence>MRWALASSIRTRLWLGEWLLGRSWMNASAINGGYKLKQHAPGDMDITRVARIKKDPILLLLD</sequence>
<dbReference type="AlphaFoldDB" id="A0ABD0VMM6"/>
<evidence type="ECO:0000313" key="2">
    <source>
        <dbReference type="Proteomes" id="UP001552299"/>
    </source>
</evidence>
<keyword evidence="2" id="KW-1185">Reference proteome</keyword>
<dbReference type="Proteomes" id="UP001552299">
    <property type="component" value="Unassembled WGS sequence"/>
</dbReference>
<dbReference type="EMBL" id="JANQDX010000003">
    <property type="protein sequence ID" value="KAL0926340.1"/>
    <property type="molecule type" value="Genomic_DNA"/>
</dbReference>
<comment type="caution">
    <text evidence="1">The sequence shown here is derived from an EMBL/GenBank/DDBJ whole genome shotgun (WGS) entry which is preliminary data.</text>
</comment>
<proteinExistence type="predicted"/>
<protein>
    <submittedName>
        <fullName evidence="1">Uncharacterized protein</fullName>
    </submittedName>
</protein>
<reference evidence="1 2" key="1">
    <citation type="journal article" date="2024" name="Plant Biotechnol. J.">
        <title>Dendrobium thyrsiflorum genome and its molecular insights into genes involved in important horticultural traits.</title>
        <authorList>
            <person name="Chen B."/>
            <person name="Wang J.Y."/>
            <person name="Zheng P.J."/>
            <person name="Li K.L."/>
            <person name="Liang Y.M."/>
            <person name="Chen X.F."/>
            <person name="Zhang C."/>
            <person name="Zhao X."/>
            <person name="He X."/>
            <person name="Zhang G.Q."/>
            <person name="Liu Z.J."/>
            <person name="Xu Q."/>
        </authorList>
    </citation>
    <scope>NUCLEOTIDE SEQUENCE [LARGE SCALE GENOMIC DNA]</scope>
    <source>
        <strain evidence="1">GZMU011</strain>
    </source>
</reference>
<organism evidence="1 2">
    <name type="scientific">Dendrobium thyrsiflorum</name>
    <name type="common">Pinecone-like raceme dendrobium</name>
    <name type="synonym">Orchid</name>
    <dbReference type="NCBI Taxonomy" id="117978"/>
    <lineage>
        <taxon>Eukaryota</taxon>
        <taxon>Viridiplantae</taxon>
        <taxon>Streptophyta</taxon>
        <taxon>Embryophyta</taxon>
        <taxon>Tracheophyta</taxon>
        <taxon>Spermatophyta</taxon>
        <taxon>Magnoliopsida</taxon>
        <taxon>Liliopsida</taxon>
        <taxon>Asparagales</taxon>
        <taxon>Orchidaceae</taxon>
        <taxon>Epidendroideae</taxon>
        <taxon>Malaxideae</taxon>
        <taxon>Dendrobiinae</taxon>
        <taxon>Dendrobium</taxon>
    </lineage>
</organism>
<evidence type="ECO:0000313" key="1">
    <source>
        <dbReference type="EMBL" id="KAL0926340.1"/>
    </source>
</evidence>
<accession>A0ABD0VMM6</accession>
<gene>
    <name evidence="1" type="ORF">M5K25_002559</name>
</gene>